<dbReference type="Gene3D" id="3.40.50.720">
    <property type="entry name" value="NAD(P)-binding Rossmann-like Domain"/>
    <property type="match status" value="1"/>
</dbReference>
<sequence>MARVLVTGASGFIGQHVALALAAQGWQVRGSGRDALRLQALAARGIDVAAADLAEDALVPLLQDCDAVVHCAAMSQPWGTAAAFQRANVLATTRLLQAAQAAGVARLVHLGSPSIYFRFADQYGLDERFQPPRRWITDYARSKWESELAVAAAARQGLHTVVLRPRAVFGPGDRAILPRLLAVAASGRFPLIHGGRALIDVTPIDDVAQAVGLALQADARCSGRAYNISAGTPLHVHALVNGLFEAMDLQVRLRTVPRTLALAAAGMAETVARLRPGRPEPRLTRYGVGVLGYSQTLDISAARRDLGYDPRTGVQAALQAFAAHWKQHDWTQQGGSDGTA</sequence>
<evidence type="ECO:0000313" key="3">
    <source>
        <dbReference type="Proteomes" id="UP000326367"/>
    </source>
</evidence>
<dbReference type="RefSeq" id="WP_150454672.1">
    <property type="nucleotide sequence ID" value="NZ_VYKI01000011.1"/>
</dbReference>
<reference evidence="2 3" key="1">
    <citation type="journal article" date="2020" name="Antonie Van Leeuwenhoek">
        <title>Stenotrophomonas cyclobalanopsidis sp. nov., isolated from the leaf spot disease of Cyclobalanopsis patelliformis.</title>
        <authorList>
            <person name="Bian D.R."/>
            <person name="Xue H."/>
            <person name="Piao C.G."/>
            <person name="Li Y."/>
        </authorList>
    </citation>
    <scope>NUCLEOTIDE SEQUENCE [LARGE SCALE GENOMIC DNA]</scope>
    <source>
        <strain evidence="2 3">TPQG1-4</strain>
    </source>
</reference>
<organism evidence="2 3">
    <name type="scientific">Stenotrophomonas cyclobalanopsidis</name>
    <dbReference type="NCBI Taxonomy" id="2771362"/>
    <lineage>
        <taxon>Bacteria</taxon>
        <taxon>Pseudomonadati</taxon>
        <taxon>Pseudomonadota</taxon>
        <taxon>Gammaproteobacteria</taxon>
        <taxon>Lysobacterales</taxon>
        <taxon>Lysobacteraceae</taxon>
        <taxon>Stenotrophomonas</taxon>
    </lineage>
</organism>
<comment type="caution">
    <text evidence="2">The sequence shown here is derived from an EMBL/GenBank/DDBJ whole genome shotgun (WGS) entry which is preliminary data.</text>
</comment>
<dbReference type="InterPro" id="IPR001509">
    <property type="entry name" value="Epimerase_deHydtase"/>
</dbReference>
<dbReference type="Pfam" id="PF01370">
    <property type="entry name" value="Epimerase"/>
    <property type="match status" value="1"/>
</dbReference>
<evidence type="ECO:0000313" key="2">
    <source>
        <dbReference type="EMBL" id="KAA8998270.1"/>
    </source>
</evidence>
<keyword evidence="3" id="KW-1185">Reference proteome</keyword>
<dbReference type="PANTHER" id="PTHR48079:SF6">
    <property type="entry name" value="NAD(P)-BINDING DOMAIN-CONTAINING PROTEIN-RELATED"/>
    <property type="match status" value="1"/>
</dbReference>
<dbReference type="SUPFAM" id="SSF51735">
    <property type="entry name" value="NAD(P)-binding Rossmann-fold domains"/>
    <property type="match status" value="1"/>
</dbReference>
<dbReference type="InterPro" id="IPR051783">
    <property type="entry name" value="NAD(P)-dependent_oxidoreduct"/>
</dbReference>
<dbReference type="Proteomes" id="UP000326367">
    <property type="component" value="Unassembled WGS sequence"/>
</dbReference>
<evidence type="ECO:0000259" key="1">
    <source>
        <dbReference type="Pfam" id="PF01370"/>
    </source>
</evidence>
<gene>
    <name evidence="2" type="ORF">FJU31_10340</name>
</gene>
<protein>
    <submittedName>
        <fullName evidence="2">NAD(P)-dependent oxidoreductase</fullName>
    </submittedName>
</protein>
<name>A0ABQ6T0Q0_9GAMM</name>
<proteinExistence type="predicted"/>
<dbReference type="EMBL" id="VYKI01000011">
    <property type="protein sequence ID" value="KAA8998270.1"/>
    <property type="molecule type" value="Genomic_DNA"/>
</dbReference>
<dbReference type="PANTHER" id="PTHR48079">
    <property type="entry name" value="PROTEIN YEEZ"/>
    <property type="match status" value="1"/>
</dbReference>
<dbReference type="InterPro" id="IPR036291">
    <property type="entry name" value="NAD(P)-bd_dom_sf"/>
</dbReference>
<accession>A0ABQ6T0Q0</accession>
<feature type="domain" description="NAD-dependent epimerase/dehydratase" evidence="1">
    <location>
        <begin position="4"/>
        <end position="228"/>
    </location>
</feature>